<dbReference type="EMBL" id="UOGA01000181">
    <property type="protein sequence ID" value="VAX20587.1"/>
    <property type="molecule type" value="Genomic_DNA"/>
</dbReference>
<sequence>TSREMMHFKYLIVSNIEYKIGMTQLKFYAMNQPHFPFLFLKSAINQRKLNG</sequence>
<name>A0A3B1CV85_9ZZZZ</name>
<dbReference type="AlphaFoldDB" id="A0A3B1CV85"/>
<proteinExistence type="predicted"/>
<gene>
    <name evidence="1" type="ORF">MNBD_NITROSPINAE04-2534</name>
</gene>
<organism evidence="1">
    <name type="scientific">hydrothermal vent metagenome</name>
    <dbReference type="NCBI Taxonomy" id="652676"/>
    <lineage>
        <taxon>unclassified sequences</taxon>
        <taxon>metagenomes</taxon>
        <taxon>ecological metagenomes</taxon>
    </lineage>
</organism>
<protein>
    <submittedName>
        <fullName evidence="1">Uncharacterized protein</fullName>
    </submittedName>
</protein>
<reference evidence="1" key="1">
    <citation type="submission" date="2018-06" db="EMBL/GenBank/DDBJ databases">
        <authorList>
            <person name="Zhirakovskaya E."/>
        </authorList>
    </citation>
    <scope>NUCLEOTIDE SEQUENCE</scope>
</reference>
<feature type="non-terminal residue" evidence="1">
    <location>
        <position position="1"/>
    </location>
</feature>
<evidence type="ECO:0000313" key="1">
    <source>
        <dbReference type="EMBL" id="VAX20587.1"/>
    </source>
</evidence>
<accession>A0A3B1CV85</accession>